<protein>
    <submittedName>
        <fullName evidence="1">Uncharacterized protein</fullName>
    </submittedName>
</protein>
<accession>D3Q7R5</accession>
<dbReference type="HOGENOM" id="CLU_121293_0_0_11"/>
<dbReference type="RefSeq" id="WP_013019978.1">
    <property type="nucleotide sequence ID" value="NC_013947.1"/>
</dbReference>
<keyword evidence="2" id="KW-1185">Reference proteome</keyword>
<evidence type="ECO:0000313" key="2">
    <source>
        <dbReference type="Proteomes" id="UP000000844"/>
    </source>
</evidence>
<reference evidence="1 2" key="1">
    <citation type="journal article" date="2009" name="Stand. Genomic Sci.">
        <title>Complete genome sequence of Stackebrandtia nassauensis type strain (LLR-40K-21).</title>
        <authorList>
            <person name="Munk C."/>
            <person name="Lapidus A."/>
            <person name="Copeland A."/>
            <person name="Jando M."/>
            <person name="Mayilraj S."/>
            <person name="Glavina Del Rio T."/>
            <person name="Nolan M."/>
            <person name="Chen F."/>
            <person name="Lucas S."/>
            <person name="Tice H."/>
            <person name="Cheng J.F."/>
            <person name="Han C."/>
            <person name="Detter J.C."/>
            <person name="Bruce D."/>
            <person name="Goodwin L."/>
            <person name="Chain P."/>
            <person name="Pitluck S."/>
            <person name="Goker M."/>
            <person name="Ovchinikova G."/>
            <person name="Pati A."/>
            <person name="Ivanova N."/>
            <person name="Mavromatis K."/>
            <person name="Chen A."/>
            <person name="Palaniappan K."/>
            <person name="Land M."/>
            <person name="Hauser L."/>
            <person name="Chang Y.J."/>
            <person name="Jeffries C.D."/>
            <person name="Bristow J."/>
            <person name="Eisen J.A."/>
            <person name="Markowitz V."/>
            <person name="Hugenholtz P."/>
            <person name="Kyrpides N.C."/>
            <person name="Klenk H.P."/>
        </authorList>
    </citation>
    <scope>NUCLEOTIDE SEQUENCE [LARGE SCALE GENOMIC DNA]</scope>
    <source>
        <strain evidence="2">DSM 44728 / CIP 108903 / NRRL B-16338 / NBRC 102104 / LLR-40K-21</strain>
    </source>
</reference>
<proteinExistence type="predicted"/>
<gene>
    <name evidence="1" type="ordered locus">Snas_4765</name>
</gene>
<sequence>MSRREWYRTLESLVAEAVSPDGVITATVVKGQTLRLRLLPRTYTDYTACELESQLSTVVTTAFGAYREARRDFRERHGLGGHPGRDGPRTRLAAEARELTAQASSGQDWVRVWTRGLTDWRFALADNIIRSLSVGRFVDETLSAVHAATAEYQRKLFILRRQRPE</sequence>
<name>D3Q7R5_STANL</name>
<dbReference type="KEGG" id="sna:Snas_4765"/>
<dbReference type="Proteomes" id="UP000000844">
    <property type="component" value="Chromosome"/>
</dbReference>
<dbReference type="AlphaFoldDB" id="D3Q7R5"/>
<dbReference type="EMBL" id="CP001778">
    <property type="protein sequence ID" value="ADD44407.1"/>
    <property type="molecule type" value="Genomic_DNA"/>
</dbReference>
<dbReference type="STRING" id="446470.Snas_4765"/>
<organism evidence="1 2">
    <name type="scientific">Stackebrandtia nassauensis (strain DSM 44728 / CIP 108903 / NRRL B-16338 / NBRC 102104 / LLR-40K-21)</name>
    <dbReference type="NCBI Taxonomy" id="446470"/>
    <lineage>
        <taxon>Bacteria</taxon>
        <taxon>Bacillati</taxon>
        <taxon>Actinomycetota</taxon>
        <taxon>Actinomycetes</taxon>
        <taxon>Glycomycetales</taxon>
        <taxon>Glycomycetaceae</taxon>
        <taxon>Stackebrandtia</taxon>
    </lineage>
</organism>
<evidence type="ECO:0000313" key="1">
    <source>
        <dbReference type="EMBL" id="ADD44407.1"/>
    </source>
</evidence>